<evidence type="ECO:0000313" key="1">
    <source>
        <dbReference type="EMBL" id="SDD23794.1"/>
    </source>
</evidence>
<sequence length="233" mass="24772">MLARTMRMRDRAFPILIAVPMTVLLLTSCSSYGGGSNRSEPSITCDGVLATVVHRLRTDDTAGAIDSELDWLGDNCSAAYDIFVDYVSTKGMAEQFGPDDCDSLTQYIGRESIALLREDGLCSSGTSGSLADAPAVENQPGGGIAWNEAVGYAGTTQRVCGPLSGNGSSNDDVFLNLGRDYPDPERFQIVLWDVGGVEPISYGATLCTSGQITLYEGVAQIELQSASLVEIYE</sequence>
<proteinExistence type="predicted"/>
<dbReference type="EMBL" id="FMYH01000006">
    <property type="protein sequence ID" value="SDD23794.1"/>
    <property type="molecule type" value="Genomic_DNA"/>
</dbReference>
<protein>
    <submittedName>
        <fullName evidence="1">Uncharacterized protein</fullName>
    </submittedName>
</protein>
<keyword evidence="2" id="KW-1185">Reference proteome</keyword>
<dbReference type="Proteomes" id="UP000199039">
    <property type="component" value="Unassembled WGS sequence"/>
</dbReference>
<organism evidence="1 2">
    <name type="scientific">Sanguibacter gelidistatuariae</name>
    <dbReference type="NCBI Taxonomy" id="1814289"/>
    <lineage>
        <taxon>Bacteria</taxon>
        <taxon>Bacillati</taxon>
        <taxon>Actinomycetota</taxon>
        <taxon>Actinomycetes</taxon>
        <taxon>Micrococcales</taxon>
        <taxon>Sanguibacteraceae</taxon>
        <taxon>Sanguibacter</taxon>
    </lineage>
</organism>
<reference evidence="1 2" key="1">
    <citation type="submission" date="2016-09" db="EMBL/GenBank/DDBJ databases">
        <authorList>
            <person name="Capua I."/>
            <person name="De Benedictis P."/>
            <person name="Joannis T."/>
            <person name="Lombin L.H."/>
            <person name="Cattoli G."/>
        </authorList>
    </citation>
    <scope>NUCLEOTIDE SEQUENCE [LARGE SCALE GENOMIC DNA]</scope>
    <source>
        <strain evidence="1 2">ISLP-3</strain>
    </source>
</reference>
<dbReference type="AlphaFoldDB" id="A0A1G6T4I5"/>
<gene>
    <name evidence="1" type="ORF">SAMN05216410_3014</name>
</gene>
<name>A0A1G6T4I5_9MICO</name>
<accession>A0A1G6T4I5</accession>
<evidence type="ECO:0000313" key="2">
    <source>
        <dbReference type="Proteomes" id="UP000199039"/>
    </source>
</evidence>
<dbReference type="PROSITE" id="PS51257">
    <property type="entry name" value="PROKAR_LIPOPROTEIN"/>
    <property type="match status" value="1"/>
</dbReference>